<feature type="transmembrane region" description="Helical" evidence="6">
    <location>
        <begin position="33"/>
        <end position="49"/>
    </location>
</feature>
<evidence type="ECO:0000256" key="4">
    <source>
        <dbReference type="ARBA" id="ARBA00022989"/>
    </source>
</evidence>
<accession>A0A171DGB2</accession>
<dbReference type="PANTHER" id="PTHR12608">
    <property type="entry name" value="TRANSMEMBRANE PROTEIN HTP-1 RELATED"/>
    <property type="match status" value="1"/>
</dbReference>
<evidence type="ECO:0000256" key="3">
    <source>
        <dbReference type="ARBA" id="ARBA00022692"/>
    </source>
</evidence>
<evidence type="ECO:0000256" key="2">
    <source>
        <dbReference type="ARBA" id="ARBA00009190"/>
    </source>
</evidence>
<dbReference type="Proteomes" id="UP000182631">
    <property type="component" value="Unassembled WGS sequence"/>
</dbReference>
<keyword evidence="3 6" id="KW-0812">Transmembrane</keyword>
<name>A0A171DGB2_9SYNE</name>
<feature type="transmembrane region" description="Helical" evidence="6">
    <location>
        <begin position="103"/>
        <end position="121"/>
    </location>
</feature>
<dbReference type="PANTHER" id="PTHR12608:SF1">
    <property type="entry name" value="TRANSMEMBRANE PROTEIN 165"/>
    <property type="match status" value="1"/>
</dbReference>
<comment type="similarity">
    <text evidence="2 6">Belongs to the GDT1 family.</text>
</comment>
<sequence>MGMSTGLGPGCNAALQCHRPVCLAMTSSEKSRLAVLVGAFVTVFLAELGDKTQLATLMLAAQSGHPWQVFLGAGGALVTSSLLGVLLGQWLGRVLPPNLVKQGAGVLMVGLGLFFCIKFYAVL</sequence>
<gene>
    <name evidence="7" type="ORF">FLM9_635</name>
</gene>
<comment type="caution">
    <text evidence="6">Lacks conserved residue(s) required for the propagation of feature annotation.</text>
</comment>
<evidence type="ECO:0000313" key="8">
    <source>
        <dbReference type="Proteomes" id="UP000182631"/>
    </source>
</evidence>
<keyword evidence="4 6" id="KW-1133">Transmembrane helix</keyword>
<keyword evidence="8" id="KW-1185">Reference proteome</keyword>
<feature type="transmembrane region" description="Helical" evidence="6">
    <location>
        <begin position="69"/>
        <end position="91"/>
    </location>
</feature>
<evidence type="ECO:0000256" key="6">
    <source>
        <dbReference type="RuleBase" id="RU365102"/>
    </source>
</evidence>
<keyword evidence="5 6" id="KW-0472">Membrane</keyword>
<dbReference type="GO" id="GO:0016020">
    <property type="term" value="C:membrane"/>
    <property type="evidence" value="ECO:0007669"/>
    <property type="project" value="UniProtKB-SubCell"/>
</dbReference>
<evidence type="ECO:0000256" key="5">
    <source>
        <dbReference type="ARBA" id="ARBA00023136"/>
    </source>
</evidence>
<dbReference type="AlphaFoldDB" id="A0A171DGB2"/>
<dbReference type="GO" id="GO:0046873">
    <property type="term" value="F:metal ion transmembrane transporter activity"/>
    <property type="evidence" value="ECO:0007669"/>
    <property type="project" value="InterPro"/>
</dbReference>
<reference evidence="8" key="1">
    <citation type="submission" date="2016-02" db="EMBL/GenBank/DDBJ databases">
        <authorList>
            <person name="liu f."/>
        </authorList>
    </citation>
    <scope>NUCLEOTIDE SEQUENCE [LARGE SCALE GENOMIC DNA]</scope>
</reference>
<dbReference type="Pfam" id="PF01169">
    <property type="entry name" value="GDT1"/>
    <property type="match status" value="1"/>
</dbReference>
<dbReference type="InterPro" id="IPR001727">
    <property type="entry name" value="GDT1-like"/>
</dbReference>
<protein>
    <recommendedName>
        <fullName evidence="6">GDT1 family protein</fullName>
    </recommendedName>
</protein>
<proteinExistence type="inferred from homology"/>
<dbReference type="EMBL" id="FITM01000073">
    <property type="protein sequence ID" value="SAY38721.1"/>
    <property type="molecule type" value="Genomic_DNA"/>
</dbReference>
<organism evidence="7 8">
    <name type="scientific">Candidatus Synechococcus spongiarum</name>
    <dbReference type="NCBI Taxonomy" id="431041"/>
    <lineage>
        <taxon>Bacteria</taxon>
        <taxon>Bacillati</taxon>
        <taxon>Cyanobacteriota</taxon>
        <taxon>Cyanophyceae</taxon>
        <taxon>Synechococcales</taxon>
        <taxon>Synechococcaceae</taxon>
        <taxon>Synechococcus</taxon>
    </lineage>
</organism>
<comment type="subcellular location">
    <subcellularLocation>
        <location evidence="1 6">Membrane</location>
        <topology evidence="1 6">Multi-pass membrane protein</topology>
    </subcellularLocation>
</comment>
<evidence type="ECO:0000313" key="7">
    <source>
        <dbReference type="EMBL" id="SAY38721.1"/>
    </source>
</evidence>
<evidence type="ECO:0000256" key="1">
    <source>
        <dbReference type="ARBA" id="ARBA00004141"/>
    </source>
</evidence>